<comment type="subcellular location">
    <subcellularLocation>
        <location evidence="2">Cell membrane</location>
    </subcellularLocation>
    <subcellularLocation>
        <location evidence="1">Membrane</location>
        <topology evidence="1">Single-pass membrane protein</topology>
    </subcellularLocation>
</comment>
<dbReference type="GO" id="GO:0005886">
    <property type="term" value="C:plasma membrane"/>
    <property type="evidence" value="ECO:0007669"/>
    <property type="project" value="UniProtKB-SubCell"/>
</dbReference>
<evidence type="ECO:0000259" key="12">
    <source>
        <dbReference type="Pfam" id="PF10099"/>
    </source>
</evidence>
<organism evidence="14 15">
    <name type="scientific">Virgisporangium ochraceum</name>
    <dbReference type="NCBI Taxonomy" id="65505"/>
    <lineage>
        <taxon>Bacteria</taxon>
        <taxon>Bacillati</taxon>
        <taxon>Actinomycetota</taxon>
        <taxon>Actinomycetes</taxon>
        <taxon>Micromonosporales</taxon>
        <taxon>Micromonosporaceae</taxon>
        <taxon>Virgisporangium</taxon>
    </lineage>
</organism>
<comment type="caution">
    <text evidence="14">The sequence shown here is derived from an EMBL/GenBank/DDBJ whole genome shotgun (WGS) entry which is preliminary data.</text>
</comment>
<evidence type="ECO:0000256" key="1">
    <source>
        <dbReference type="ARBA" id="ARBA00004167"/>
    </source>
</evidence>
<evidence type="ECO:0000256" key="5">
    <source>
        <dbReference type="ARBA" id="ARBA00022989"/>
    </source>
</evidence>
<protein>
    <recommendedName>
        <fullName evidence="10">Regulator of SigK</fullName>
    </recommendedName>
    <alternativeName>
        <fullName evidence="9">Sigma-K anti-sigma factor RskA</fullName>
    </alternativeName>
</protein>
<dbReference type="Gene3D" id="1.10.10.1320">
    <property type="entry name" value="Anti-sigma factor, zinc-finger domain"/>
    <property type="match status" value="1"/>
</dbReference>
<keyword evidence="15" id="KW-1185">Reference proteome</keyword>
<evidence type="ECO:0000259" key="13">
    <source>
        <dbReference type="Pfam" id="PF22618"/>
    </source>
</evidence>
<sequence>MTDVHSLSGAYALDAVDDLERAAFERHLRECDTCSVEVLELRETVARLSDSVAVEPPPALRDSVLQAVARTPQAPPGRSTAQRSAAASAKRWRRFAAASVAAGVIAVGIGVGTWTVANRNVDDANRATAVAEARVEQFERVLAAPDALLFKGTGRDGGTVNVTVSRSLDSAVAGLEGLPDPGEGRIYQLWMIPAGDPATVARSVGQVPSAAAPTAHLVTAVGDATTFGVTIEPEGGSPRPTLSNLVAQVALT</sequence>
<keyword evidence="7 11" id="KW-0472">Membrane</keyword>
<evidence type="ECO:0000313" key="15">
    <source>
        <dbReference type="Proteomes" id="UP000635606"/>
    </source>
</evidence>
<dbReference type="RefSeq" id="WP_203926419.1">
    <property type="nucleotide sequence ID" value="NZ_BOPH01000018.1"/>
</dbReference>
<evidence type="ECO:0000256" key="4">
    <source>
        <dbReference type="ARBA" id="ARBA00022692"/>
    </source>
</evidence>
<keyword evidence="4 11" id="KW-0812">Transmembrane</keyword>
<dbReference type="PANTHER" id="PTHR37461:SF1">
    <property type="entry name" value="ANTI-SIGMA-K FACTOR RSKA"/>
    <property type="match status" value="1"/>
</dbReference>
<dbReference type="InterPro" id="IPR051474">
    <property type="entry name" value="Anti-sigma-K/W_factor"/>
</dbReference>
<evidence type="ECO:0000256" key="8">
    <source>
        <dbReference type="ARBA" id="ARBA00023163"/>
    </source>
</evidence>
<keyword evidence="5 11" id="KW-1133">Transmembrane helix</keyword>
<evidence type="ECO:0000256" key="3">
    <source>
        <dbReference type="ARBA" id="ARBA00022475"/>
    </source>
</evidence>
<evidence type="ECO:0000256" key="10">
    <source>
        <dbReference type="ARBA" id="ARBA00030803"/>
    </source>
</evidence>
<dbReference type="GO" id="GO:0006417">
    <property type="term" value="P:regulation of translation"/>
    <property type="evidence" value="ECO:0007669"/>
    <property type="project" value="TreeGrafter"/>
</dbReference>
<feature type="transmembrane region" description="Helical" evidence="11">
    <location>
        <begin position="95"/>
        <end position="117"/>
    </location>
</feature>
<dbReference type="InterPro" id="IPR053877">
    <property type="entry name" value="RskA_N"/>
</dbReference>
<dbReference type="AlphaFoldDB" id="A0A8J3ZLB5"/>
<reference evidence="14" key="1">
    <citation type="submission" date="2021-01" db="EMBL/GenBank/DDBJ databases">
        <title>Whole genome shotgun sequence of Virgisporangium ochraceum NBRC 16418.</title>
        <authorList>
            <person name="Komaki H."/>
            <person name="Tamura T."/>
        </authorList>
    </citation>
    <scope>NUCLEOTIDE SEQUENCE</scope>
    <source>
        <strain evidence="14">NBRC 16418</strain>
    </source>
</reference>
<feature type="domain" description="Anti-sigma-K factor RskA N-terminal" evidence="13">
    <location>
        <begin position="5"/>
        <end position="46"/>
    </location>
</feature>
<evidence type="ECO:0000256" key="6">
    <source>
        <dbReference type="ARBA" id="ARBA00023015"/>
    </source>
</evidence>
<proteinExistence type="predicted"/>
<gene>
    <name evidence="14" type="ORF">Voc01_013560</name>
</gene>
<dbReference type="Pfam" id="PF22618">
    <property type="entry name" value="RskA_N"/>
    <property type="match status" value="1"/>
</dbReference>
<evidence type="ECO:0000256" key="11">
    <source>
        <dbReference type="SAM" id="Phobius"/>
    </source>
</evidence>
<dbReference type="PANTHER" id="PTHR37461">
    <property type="entry name" value="ANTI-SIGMA-K FACTOR RSKA"/>
    <property type="match status" value="1"/>
</dbReference>
<evidence type="ECO:0000313" key="14">
    <source>
        <dbReference type="EMBL" id="GIJ66439.1"/>
    </source>
</evidence>
<keyword evidence="8" id="KW-0804">Transcription</keyword>
<feature type="domain" description="Anti-sigma K factor RskA C-terminal" evidence="12">
    <location>
        <begin position="98"/>
        <end position="241"/>
    </location>
</feature>
<evidence type="ECO:0000256" key="2">
    <source>
        <dbReference type="ARBA" id="ARBA00004236"/>
    </source>
</evidence>
<name>A0A8J3ZLB5_9ACTN</name>
<dbReference type="Proteomes" id="UP000635606">
    <property type="component" value="Unassembled WGS sequence"/>
</dbReference>
<dbReference type="GO" id="GO:0016989">
    <property type="term" value="F:sigma factor antagonist activity"/>
    <property type="evidence" value="ECO:0007669"/>
    <property type="project" value="TreeGrafter"/>
</dbReference>
<dbReference type="InterPro" id="IPR041916">
    <property type="entry name" value="Anti_sigma_zinc_sf"/>
</dbReference>
<keyword evidence="3" id="KW-1003">Cell membrane</keyword>
<dbReference type="Pfam" id="PF10099">
    <property type="entry name" value="RskA_C"/>
    <property type="match status" value="1"/>
</dbReference>
<dbReference type="EMBL" id="BOPH01000018">
    <property type="protein sequence ID" value="GIJ66439.1"/>
    <property type="molecule type" value="Genomic_DNA"/>
</dbReference>
<keyword evidence="6" id="KW-0805">Transcription regulation</keyword>
<evidence type="ECO:0000256" key="9">
    <source>
        <dbReference type="ARBA" id="ARBA00029829"/>
    </source>
</evidence>
<dbReference type="InterPro" id="IPR018764">
    <property type="entry name" value="RskA_C"/>
</dbReference>
<evidence type="ECO:0000256" key="7">
    <source>
        <dbReference type="ARBA" id="ARBA00023136"/>
    </source>
</evidence>
<accession>A0A8J3ZLB5</accession>